<feature type="compositionally biased region" description="Basic and acidic residues" evidence="1">
    <location>
        <begin position="417"/>
        <end position="440"/>
    </location>
</feature>
<feature type="non-terminal residue" evidence="2">
    <location>
        <position position="1"/>
    </location>
</feature>
<feature type="compositionally biased region" description="Basic residues" evidence="1">
    <location>
        <begin position="93"/>
        <end position="108"/>
    </location>
</feature>
<feature type="compositionally biased region" description="Basic residues" evidence="1">
    <location>
        <begin position="395"/>
        <end position="404"/>
    </location>
</feature>
<name>A0A6J4HS58_9ACTN</name>
<feature type="compositionally biased region" description="Low complexity" evidence="1">
    <location>
        <begin position="63"/>
        <end position="72"/>
    </location>
</feature>
<feature type="compositionally biased region" description="Basic residues" evidence="1">
    <location>
        <begin position="167"/>
        <end position="184"/>
    </location>
</feature>
<protein>
    <submittedName>
        <fullName evidence="2">FIG092679: Fe-S oxidoreductase</fullName>
    </submittedName>
</protein>
<dbReference type="EMBL" id="CADCTP010000099">
    <property type="protein sequence ID" value="CAA9231892.1"/>
    <property type="molecule type" value="Genomic_DNA"/>
</dbReference>
<proteinExistence type="predicted"/>
<feature type="compositionally biased region" description="Low complexity" evidence="1">
    <location>
        <begin position="245"/>
        <end position="268"/>
    </location>
</feature>
<feature type="compositionally biased region" description="Basic and acidic residues" evidence="1">
    <location>
        <begin position="616"/>
        <end position="628"/>
    </location>
</feature>
<feature type="compositionally biased region" description="Low complexity" evidence="1">
    <location>
        <begin position="479"/>
        <end position="505"/>
    </location>
</feature>
<gene>
    <name evidence="2" type="ORF">AVDCRST_MAG41-1027</name>
</gene>
<evidence type="ECO:0000313" key="2">
    <source>
        <dbReference type="EMBL" id="CAA9231892.1"/>
    </source>
</evidence>
<organism evidence="2">
    <name type="scientific">uncultured Mycobacteriales bacterium</name>
    <dbReference type="NCBI Taxonomy" id="581187"/>
    <lineage>
        <taxon>Bacteria</taxon>
        <taxon>Bacillati</taxon>
        <taxon>Actinomycetota</taxon>
        <taxon>Actinomycetes</taxon>
        <taxon>Mycobacteriales</taxon>
        <taxon>environmental samples</taxon>
    </lineage>
</organism>
<reference evidence="2" key="1">
    <citation type="submission" date="2020-02" db="EMBL/GenBank/DDBJ databases">
        <authorList>
            <person name="Meier V. D."/>
        </authorList>
    </citation>
    <scope>NUCLEOTIDE SEQUENCE</scope>
    <source>
        <strain evidence="2">AVDCRST_MAG41</strain>
    </source>
</reference>
<sequence length="644" mass="68263">DGRVGLPAAGTVAAPRPEADPVRRRRAQQHREGLGRRDRPLGPDVPGRVRGRPAQPGRHDPVRAPQRAAGRPGRADVRGLARPRGPDAGARHPAVHRGRPPPGRRLRRAGPVVRDRARLHQHAHRPGPGRHPAGRGRPGRVAPDRAGRRARGVQPGADRGVPGRGGAGRRRAGGRRDHRRHRRLEGRGVPGRAGRGAAAAGEGRRRLRAPVLRRRLPARRADPAGRAEPPGRAAPGLQAHGDGPGRVAVPEAAAGPAGRVGARADVGGDLPRLHPGLPVLPGRDDHPAGAGAVDHRHRRDGAGGPGRHRLPGGRAAVAVLGRPQRDRRGDQGPGRPVRGHQHLPVAALDPGGRVQRRPGQRAVPQRAALRADLRPGGRLRAAAPRDQQDGVPRGPHPHRHHGVRQRLAAGEALLHVRPADRDRRGRAGDRVHGARGDPGRPGRRRHQGRALHGVDRRVRAQAAHAVPVGGADRARGRRPPAQAAPRGHQRRPVAGPGDRLPLPRRAALDRRGTAVPGRPAGVRGDPAGLGGRRPVRRLERALLVRAVDVGGGGRRCRRRLVHAARARRERGPALGPPGLRAGQGVALDRLAGRPLRAGAGRLPVGALLRLRGLPGDGHRDPDRAHRQDPAAAADRTGGAHPEWL</sequence>
<feature type="non-terminal residue" evidence="2">
    <location>
        <position position="644"/>
    </location>
</feature>
<feature type="compositionally biased region" description="Basic and acidic residues" evidence="1">
    <location>
        <begin position="29"/>
        <end position="41"/>
    </location>
</feature>
<feature type="compositionally biased region" description="Basic residues" evidence="1">
    <location>
        <begin position="119"/>
        <end position="138"/>
    </location>
</feature>
<feature type="region of interest" description="Disordered" evidence="1">
    <location>
        <begin position="613"/>
        <end position="644"/>
    </location>
</feature>
<feature type="compositionally biased region" description="Basic residues" evidence="1">
    <location>
        <begin position="205"/>
        <end position="218"/>
    </location>
</feature>
<evidence type="ECO:0000256" key="1">
    <source>
        <dbReference type="SAM" id="MobiDB-lite"/>
    </source>
</evidence>
<dbReference type="AlphaFoldDB" id="A0A6J4HS58"/>
<feature type="compositionally biased region" description="Low complexity" evidence="1">
    <location>
        <begin position="376"/>
        <end position="393"/>
    </location>
</feature>
<feature type="compositionally biased region" description="Low complexity" evidence="1">
    <location>
        <begin position="226"/>
        <end position="237"/>
    </location>
</feature>
<feature type="region of interest" description="Disordered" evidence="1">
    <location>
        <begin position="1"/>
        <end position="532"/>
    </location>
</feature>
<accession>A0A6J4HS58</accession>